<sequence length="65" mass="7131">MRLTRKMRCSLPSPPEPFSDDLSPAHADDSAGSADLPDGWVPIGSNVETGITGCMCWTTARRRRR</sequence>
<dbReference type="KEGG" id="sgrg:L0C25_23875"/>
<evidence type="ECO:0000313" key="2">
    <source>
        <dbReference type="EMBL" id="UYM05508.1"/>
    </source>
</evidence>
<reference evidence="2" key="1">
    <citation type="submission" date="2022-01" db="EMBL/GenBank/DDBJ databases">
        <title>Nocardioidaceae gen. sp. A5X3R13.</title>
        <authorList>
            <person name="Lopez Marin M.A."/>
            <person name="Uhlik O."/>
        </authorList>
    </citation>
    <scope>NUCLEOTIDE SEQUENCE</scope>
    <source>
        <strain evidence="2">A5X3R13</strain>
    </source>
</reference>
<evidence type="ECO:0000256" key="1">
    <source>
        <dbReference type="SAM" id="MobiDB-lite"/>
    </source>
</evidence>
<proteinExistence type="predicted"/>
<organism evidence="2 3">
    <name type="scientific">Solicola gregarius</name>
    <dbReference type="NCBI Taxonomy" id="2908642"/>
    <lineage>
        <taxon>Bacteria</taxon>
        <taxon>Bacillati</taxon>
        <taxon>Actinomycetota</taxon>
        <taxon>Actinomycetes</taxon>
        <taxon>Propionibacteriales</taxon>
        <taxon>Nocardioidaceae</taxon>
        <taxon>Solicola</taxon>
    </lineage>
</organism>
<dbReference type="AlphaFoldDB" id="A0AA46TI00"/>
<feature type="region of interest" description="Disordered" evidence="1">
    <location>
        <begin position="1"/>
        <end position="39"/>
    </location>
</feature>
<accession>A0AA46TI00</accession>
<dbReference type="Proteomes" id="UP001164390">
    <property type="component" value="Chromosome"/>
</dbReference>
<name>A0AA46TI00_9ACTN</name>
<gene>
    <name evidence="2" type="ORF">L0C25_23875</name>
</gene>
<dbReference type="EMBL" id="CP094970">
    <property type="protein sequence ID" value="UYM05508.1"/>
    <property type="molecule type" value="Genomic_DNA"/>
</dbReference>
<keyword evidence="3" id="KW-1185">Reference proteome</keyword>
<dbReference type="RefSeq" id="WP_271634343.1">
    <property type="nucleotide sequence ID" value="NZ_CP094970.1"/>
</dbReference>
<evidence type="ECO:0000313" key="3">
    <source>
        <dbReference type="Proteomes" id="UP001164390"/>
    </source>
</evidence>
<protein>
    <submittedName>
        <fullName evidence="2">Uncharacterized protein</fullName>
    </submittedName>
</protein>